<dbReference type="HAMAP" id="MF_00978">
    <property type="entry name" value="Bifunct_BirA"/>
    <property type="match status" value="1"/>
</dbReference>
<sequence length="324" mass="35642">MNKANLLRLLEESEGEYVSGEEISRLLNVSRTAIWKQVRKLEADGFRIEAVPRLGYRLMAKPAKLTMQELLPKLRTDTFGRRLIVLDVTDSTQNDLRRLAEEGAAEGTLVIAEKQTQGRGRMGRSWLSPSGKGIWMSLLLRPPVPLPLTPQLTLLAAVALSRAISLHLPQLDIGIKWPNDLLVGGKKISGILLESAAEDERLNYVVAGLAISANLDAEDYPEELLEKAISLKMASGTAVDRAGLIADVLEQFEQLYKLYLDKGFAPIRTLWESRSVTLGKPTELHTPQGKVAGTPRGLDDMGGLRVELPDGSWRTVYSGEVGAR</sequence>
<evidence type="ECO:0000313" key="7">
    <source>
        <dbReference type="EMBL" id="MFC4599041.1"/>
    </source>
</evidence>
<dbReference type="InterPro" id="IPR030855">
    <property type="entry name" value="Bifunct_BirA"/>
</dbReference>
<dbReference type="InterPro" id="IPR004408">
    <property type="entry name" value="Biotin_CoA_COase_ligase"/>
</dbReference>
<dbReference type="PANTHER" id="PTHR12835">
    <property type="entry name" value="BIOTIN PROTEIN LIGASE"/>
    <property type="match status" value="1"/>
</dbReference>
<dbReference type="InterPro" id="IPR003142">
    <property type="entry name" value="BPL_C"/>
</dbReference>
<accession>A0ABV9FE63</accession>
<comment type="similarity">
    <text evidence="5">Belongs to the biotin--protein ligase family.</text>
</comment>
<feature type="binding site" evidence="5">
    <location>
        <position position="187"/>
    </location>
    <ligand>
        <name>biotin</name>
        <dbReference type="ChEBI" id="CHEBI:57586"/>
    </ligand>
</feature>
<keyword evidence="1 5" id="KW-0436">Ligase</keyword>
<evidence type="ECO:0000256" key="3">
    <source>
        <dbReference type="ARBA" id="ARBA00022840"/>
    </source>
</evidence>
<protein>
    <recommendedName>
        <fullName evidence="5">Bifunctional ligase/repressor BirA</fullName>
    </recommendedName>
    <alternativeName>
        <fullName evidence="5">Biotin--[acetyl-CoA-carboxylase] ligase</fullName>
        <ecNumber evidence="5">6.3.4.15</ecNumber>
    </alternativeName>
    <alternativeName>
        <fullName evidence="5">Biotin--protein ligase</fullName>
    </alternativeName>
    <alternativeName>
        <fullName evidence="5">Biotin-[acetyl-CoA carboxylase] synthetase</fullName>
    </alternativeName>
</protein>
<dbReference type="RefSeq" id="WP_378096098.1">
    <property type="nucleotide sequence ID" value="NZ_JBHSEP010000008.1"/>
</dbReference>
<comment type="function">
    <text evidence="5">Acts both as a biotin--[acetyl-CoA-carboxylase] ligase and a repressor.</text>
</comment>
<organism evidence="7 8">
    <name type="scientific">Cohnella hongkongensis</name>
    <dbReference type="NCBI Taxonomy" id="178337"/>
    <lineage>
        <taxon>Bacteria</taxon>
        <taxon>Bacillati</taxon>
        <taxon>Bacillota</taxon>
        <taxon>Bacilli</taxon>
        <taxon>Bacillales</taxon>
        <taxon>Paenibacillaceae</taxon>
        <taxon>Cohnella</taxon>
    </lineage>
</organism>
<dbReference type="EC" id="6.3.4.15" evidence="5"/>
<keyword evidence="3 5" id="KW-0067">ATP-binding</keyword>
<keyword evidence="4 5" id="KW-0092">Biotin</keyword>
<dbReference type="NCBIfam" id="TIGR00121">
    <property type="entry name" value="birA_ligase"/>
    <property type="match status" value="1"/>
</dbReference>
<feature type="binding site" evidence="5">
    <location>
        <position position="115"/>
    </location>
    <ligand>
        <name>biotin</name>
        <dbReference type="ChEBI" id="CHEBI:57586"/>
    </ligand>
</feature>
<gene>
    <name evidence="5" type="primary">birA</name>
    <name evidence="7" type="ORF">ACFO3S_12390</name>
</gene>
<dbReference type="Gene3D" id="2.30.30.100">
    <property type="match status" value="1"/>
</dbReference>
<dbReference type="InterPro" id="IPR036390">
    <property type="entry name" value="WH_DNA-bd_sf"/>
</dbReference>
<keyword evidence="5" id="KW-0805">Transcription regulation</keyword>
<dbReference type="Pfam" id="PF03099">
    <property type="entry name" value="BPL_LplA_LipB"/>
    <property type="match status" value="1"/>
</dbReference>
<comment type="caution">
    <text evidence="5">Lacks conserved residue(s) required for the propagation of feature annotation.</text>
</comment>
<dbReference type="InterPro" id="IPR013196">
    <property type="entry name" value="HTH_11"/>
</dbReference>
<dbReference type="SUPFAM" id="SSF50037">
    <property type="entry name" value="C-terminal domain of transcriptional repressors"/>
    <property type="match status" value="1"/>
</dbReference>
<evidence type="ECO:0000313" key="8">
    <source>
        <dbReference type="Proteomes" id="UP001596028"/>
    </source>
</evidence>
<dbReference type="InterPro" id="IPR004143">
    <property type="entry name" value="BPL_LPL_catalytic"/>
</dbReference>
<feature type="binding site" evidence="5">
    <location>
        <begin position="119"/>
        <end position="121"/>
    </location>
    <ligand>
        <name>biotin</name>
        <dbReference type="ChEBI" id="CHEBI:57586"/>
    </ligand>
</feature>
<keyword evidence="5" id="KW-0678">Repressor</keyword>
<dbReference type="GO" id="GO:0004077">
    <property type="term" value="F:biotin--[biotin carboxyl-carrier protein] ligase activity"/>
    <property type="evidence" value="ECO:0007669"/>
    <property type="project" value="UniProtKB-EC"/>
</dbReference>
<evidence type="ECO:0000256" key="5">
    <source>
        <dbReference type="HAMAP-Rule" id="MF_00978"/>
    </source>
</evidence>
<dbReference type="Pfam" id="PF08279">
    <property type="entry name" value="HTH_11"/>
    <property type="match status" value="1"/>
</dbReference>
<keyword evidence="5" id="KW-0238">DNA-binding</keyword>
<dbReference type="InterPro" id="IPR036388">
    <property type="entry name" value="WH-like_DNA-bd_sf"/>
</dbReference>
<dbReference type="SUPFAM" id="SSF46785">
    <property type="entry name" value="Winged helix' DNA-binding domain"/>
    <property type="match status" value="1"/>
</dbReference>
<keyword evidence="8" id="KW-1185">Reference proteome</keyword>
<evidence type="ECO:0000256" key="1">
    <source>
        <dbReference type="ARBA" id="ARBA00022598"/>
    </source>
</evidence>
<feature type="DNA-binding region" description="H-T-H motif" evidence="5">
    <location>
        <begin position="20"/>
        <end position="39"/>
    </location>
</feature>
<dbReference type="Proteomes" id="UP001596028">
    <property type="component" value="Unassembled WGS sequence"/>
</dbReference>
<dbReference type="CDD" id="cd16442">
    <property type="entry name" value="BPL"/>
    <property type="match status" value="1"/>
</dbReference>
<comment type="caution">
    <text evidence="7">The sequence shown here is derived from an EMBL/GenBank/DDBJ whole genome shotgun (WGS) entry which is preliminary data.</text>
</comment>
<name>A0ABV9FE63_9BACL</name>
<dbReference type="SUPFAM" id="SSF55681">
    <property type="entry name" value="Class II aaRS and biotin synthetases"/>
    <property type="match status" value="1"/>
</dbReference>
<evidence type="ECO:0000256" key="4">
    <source>
        <dbReference type="ARBA" id="ARBA00023267"/>
    </source>
</evidence>
<dbReference type="InterPro" id="IPR008988">
    <property type="entry name" value="Transcriptional_repressor_C"/>
</dbReference>
<evidence type="ECO:0000259" key="6">
    <source>
        <dbReference type="PROSITE" id="PS51733"/>
    </source>
</evidence>
<dbReference type="PANTHER" id="PTHR12835:SF5">
    <property type="entry name" value="BIOTIN--PROTEIN LIGASE"/>
    <property type="match status" value="1"/>
</dbReference>
<dbReference type="PROSITE" id="PS51733">
    <property type="entry name" value="BPL_LPL_CATALYTIC"/>
    <property type="match status" value="1"/>
</dbReference>
<dbReference type="Gene3D" id="1.10.10.10">
    <property type="entry name" value="Winged helix-like DNA-binding domain superfamily/Winged helix DNA-binding domain"/>
    <property type="match status" value="1"/>
</dbReference>
<comment type="catalytic activity">
    <reaction evidence="5">
        <text>biotin + L-lysyl-[protein] + ATP = N(6)-biotinyl-L-lysyl-[protein] + AMP + diphosphate + H(+)</text>
        <dbReference type="Rhea" id="RHEA:11756"/>
        <dbReference type="Rhea" id="RHEA-COMP:9752"/>
        <dbReference type="Rhea" id="RHEA-COMP:10505"/>
        <dbReference type="ChEBI" id="CHEBI:15378"/>
        <dbReference type="ChEBI" id="CHEBI:29969"/>
        <dbReference type="ChEBI" id="CHEBI:30616"/>
        <dbReference type="ChEBI" id="CHEBI:33019"/>
        <dbReference type="ChEBI" id="CHEBI:57586"/>
        <dbReference type="ChEBI" id="CHEBI:83144"/>
        <dbReference type="ChEBI" id="CHEBI:456215"/>
        <dbReference type="EC" id="6.3.4.15"/>
    </reaction>
</comment>
<keyword evidence="2 5" id="KW-0547">Nucleotide-binding</keyword>
<dbReference type="EMBL" id="JBHSEP010000008">
    <property type="protein sequence ID" value="MFC4599041.1"/>
    <property type="molecule type" value="Genomic_DNA"/>
</dbReference>
<dbReference type="Pfam" id="PF02237">
    <property type="entry name" value="BPL_C"/>
    <property type="match status" value="1"/>
</dbReference>
<proteinExistence type="inferred from homology"/>
<keyword evidence="5" id="KW-0804">Transcription</keyword>
<reference evidence="8" key="1">
    <citation type="journal article" date="2019" name="Int. J. Syst. Evol. Microbiol.">
        <title>The Global Catalogue of Microorganisms (GCM) 10K type strain sequencing project: providing services to taxonomists for standard genome sequencing and annotation.</title>
        <authorList>
            <consortium name="The Broad Institute Genomics Platform"/>
            <consortium name="The Broad Institute Genome Sequencing Center for Infectious Disease"/>
            <person name="Wu L."/>
            <person name="Ma J."/>
        </authorList>
    </citation>
    <scope>NUCLEOTIDE SEQUENCE [LARGE SCALE GENOMIC DNA]</scope>
    <source>
        <strain evidence="8">CCUG 49571</strain>
    </source>
</reference>
<feature type="domain" description="BPL/LPL catalytic" evidence="6">
    <location>
        <begin position="68"/>
        <end position="260"/>
    </location>
</feature>
<evidence type="ECO:0000256" key="2">
    <source>
        <dbReference type="ARBA" id="ARBA00022741"/>
    </source>
</evidence>
<dbReference type="Gene3D" id="3.30.930.10">
    <property type="entry name" value="Bira Bifunctional Protein, Domain 2"/>
    <property type="match status" value="1"/>
</dbReference>
<dbReference type="InterPro" id="IPR045864">
    <property type="entry name" value="aa-tRNA-synth_II/BPL/LPL"/>
</dbReference>